<dbReference type="AlphaFoldDB" id="A0A1B6DJJ0"/>
<feature type="compositionally biased region" description="Basic and acidic residues" evidence="1">
    <location>
        <begin position="157"/>
        <end position="174"/>
    </location>
</feature>
<evidence type="ECO:0000313" key="2">
    <source>
        <dbReference type="EMBL" id="JAS25859.1"/>
    </source>
</evidence>
<gene>
    <name evidence="2" type="ORF">g.28217</name>
</gene>
<organism evidence="2">
    <name type="scientific">Clastoptera arizonana</name>
    <name type="common">Arizona spittle bug</name>
    <dbReference type="NCBI Taxonomy" id="38151"/>
    <lineage>
        <taxon>Eukaryota</taxon>
        <taxon>Metazoa</taxon>
        <taxon>Ecdysozoa</taxon>
        <taxon>Arthropoda</taxon>
        <taxon>Hexapoda</taxon>
        <taxon>Insecta</taxon>
        <taxon>Pterygota</taxon>
        <taxon>Neoptera</taxon>
        <taxon>Paraneoptera</taxon>
        <taxon>Hemiptera</taxon>
        <taxon>Auchenorrhyncha</taxon>
        <taxon>Cercopoidea</taxon>
        <taxon>Clastopteridae</taxon>
        <taxon>Clastoptera</taxon>
    </lineage>
</organism>
<proteinExistence type="predicted"/>
<evidence type="ECO:0000256" key="1">
    <source>
        <dbReference type="SAM" id="MobiDB-lite"/>
    </source>
</evidence>
<feature type="region of interest" description="Disordered" evidence="1">
    <location>
        <begin position="144"/>
        <end position="174"/>
    </location>
</feature>
<reference evidence="2" key="1">
    <citation type="submission" date="2015-12" db="EMBL/GenBank/DDBJ databases">
        <title>De novo transcriptome assembly of four potential Pierce s Disease insect vectors from Arizona vineyards.</title>
        <authorList>
            <person name="Tassone E.E."/>
        </authorList>
    </citation>
    <scope>NUCLEOTIDE SEQUENCE</scope>
</reference>
<protein>
    <submittedName>
        <fullName evidence="2">Uncharacterized protein</fullName>
    </submittedName>
</protein>
<dbReference type="EMBL" id="GEDC01011439">
    <property type="protein sequence ID" value="JAS25859.1"/>
    <property type="molecule type" value="Transcribed_RNA"/>
</dbReference>
<sequence length="671" mass="76202">MKTIIQYFTTPKAITNFQLEENRSENYNNKNPKIDISVQINSNESSILPVNKITKFNNKQQTSKKENFCMNNSNAVEFDGDLNVISGKRSGKMRSLSKNNLTIKHCESIIKNRNDNNQDTCQIMQGNKANLHKIQVKQKSVKRKLMSSEESGSIKKQKCENEKITSENPDYQDKRQFTNNEFSSFDKSDLVENKLNFVKKNRKHKAHAELDQTLGFKSISPKKNNKNKCNKNKLMYKNKRIKSKISLSSNEPTQMDSELDSSLELFETDSNSERINRSSIFEMTSRSVGNSCTDKSQNKASLFNYFNKVNKDIAFNSNQSNKIKVEALIHYPPATLQKLSMVKSPNRLSLSEKRLSPKGTFQDTPLDIIEILEDSKEILNRNISLSTISSHNLTTICGNNKTPNKTCGIEQSITQKTPNTIKVKENRLLKTPGSDSKSWTMRVQLSSPCDVVSNEDSNDSSSNESLIKQNVDVSECEMLITSRVKSVNKKSNSKNGVIILDEDSNTTTSIESQNDKILIDGCGPSTSKSSDKLYSLFKKREKTTKVFKDPIQQEAKLRFLQSEIPETIKRKVVISNRSSTLTMPAPFPLISHVQQHTENDKYKGDKLKFYISPVISEEVFKPKSSYLISIEDGPNLLNLLTVFTPPANIKEYLKTLQNQATEDFTIKKVYE</sequence>
<feature type="non-terminal residue" evidence="2">
    <location>
        <position position="671"/>
    </location>
</feature>
<name>A0A1B6DJJ0_9HEMI</name>
<accession>A0A1B6DJJ0</accession>